<feature type="chain" id="PRO_5010553494" evidence="1">
    <location>
        <begin position="25"/>
        <end position="211"/>
    </location>
</feature>
<evidence type="ECO:0000256" key="1">
    <source>
        <dbReference type="SAM" id="SignalP"/>
    </source>
</evidence>
<name>A0A1U7D2T9_9RHOB</name>
<dbReference type="Proteomes" id="UP000186559">
    <property type="component" value="Chromosome"/>
</dbReference>
<proteinExistence type="predicted"/>
<dbReference type="EMBL" id="CP014796">
    <property type="protein sequence ID" value="APX22459.1"/>
    <property type="molecule type" value="Genomic_DNA"/>
</dbReference>
<protein>
    <submittedName>
        <fullName evidence="3">SH3 domain-containing protein</fullName>
    </submittedName>
</protein>
<evidence type="ECO:0000313" key="4">
    <source>
        <dbReference type="Proteomes" id="UP000186559"/>
    </source>
</evidence>
<evidence type="ECO:0000259" key="2">
    <source>
        <dbReference type="Pfam" id="PF08239"/>
    </source>
</evidence>
<accession>A0A1U7D2T9</accession>
<keyword evidence="1" id="KW-0732">Signal</keyword>
<evidence type="ECO:0000313" key="3">
    <source>
        <dbReference type="EMBL" id="APX22459.1"/>
    </source>
</evidence>
<feature type="signal peptide" evidence="1">
    <location>
        <begin position="1"/>
        <end position="24"/>
    </location>
</feature>
<gene>
    <name evidence="3" type="ORF">Ga0080559_TMP1663</name>
</gene>
<dbReference type="Pfam" id="PF08239">
    <property type="entry name" value="SH3_3"/>
    <property type="match status" value="1"/>
</dbReference>
<dbReference type="OrthoDB" id="5489750at2"/>
<dbReference type="STRING" id="1229727.Ga0080559_TMP1663"/>
<keyword evidence="4" id="KW-1185">Reference proteome</keyword>
<dbReference type="AlphaFoldDB" id="A0A1U7D2T9"/>
<dbReference type="Gene3D" id="2.30.30.40">
    <property type="entry name" value="SH3 Domains"/>
    <property type="match status" value="1"/>
</dbReference>
<dbReference type="InterPro" id="IPR003646">
    <property type="entry name" value="SH3-like_bac-type"/>
</dbReference>
<reference evidence="3 4" key="1">
    <citation type="submission" date="2016-03" db="EMBL/GenBank/DDBJ databases">
        <title>Deep-sea bacteria in the southern Pacific.</title>
        <authorList>
            <person name="Tang K."/>
        </authorList>
    </citation>
    <scope>NUCLEOTIDE SEQUENCE [LARGE SCALE GENOMIC DNA]</scope>
    <source>
        <strain evidence="3 4">JLT2016</strain>
    </source>
</reference>
<dbReference type="RefSeq" id="WP_110688247.1">
    <property type="nucleotide sequence ID" value="NZ_BMEW01000018.1"/>
</dbReference>
<sequence length="211" mass="22015" precursor="true">MFRVLSVLLAASSFGLAPGAPVLAAEPGALPALYAVSGVASDDQLNVRAAPDAGAEIIGALSHAQTHVEITATNDDQSWGRVNTGERAGWVSLAYMDRQEGSALPDAGALRCFGTEPFWSLDAVPGEDVGWSEPETTLPRLRADALRTAEGRFEPYVLTFGGPGQDGTLVIHPVEACSDGMSEQLYGLSGDVVLTGRTERAVSGCCSIQPQ</sequence>
<organism evidence="3 4">
    <name type="scientific">Salipiger profundus</name>
    <dbReference type="NCBI Taxonomy" id="1229727"/>
    <lineage>
        <taxon>Bacteria</taxon>
        <taxon>Pseudomonadati</taxon>
        <taxon>Pseudomonadota</taxon>
        <taxon>Alphaproteobacteria</taxon>
        <taxon>Rhodobacterales</taxon>
        <taxon>Roseobacteraceae</taxon>
        <taxon>Salipiger</taxon>
    </lineage>
</organism>
<feature type="domain" description="SH3b" evidence="2">
    <location>
        <begin position="44"/>
        <end position="96"/>
    </location>
</feature>
<dbReference type="KEGG" id="tpro:Ga0080559_TMP1663"/>